<dbReference type="InterPro" id="IPR016439">
    <property type="entry name" value="Lag1/Lac1-like"/>
</dbReference>
<comment type="pathway">
    <text evidence="3">Sphingolipid metabolism.</text>
</comment>
<comment type="pathway">
    <text evidence="2">Lipid metabolism; sphingolipid metabolism.</text>
</comment>
<organism evidence="10 11">
    <name type="scientific">Acropora cervicornis</name>
    <name type="common">Staghorn coral</name>
    <dbReference type="NCBI Taxonomy" id="6130"/>
    <lineage>
        <taxon>Eukaryota</taxon>
        <taxon>Metazoa</taxon>
        <taxon>Cnidaria</taxon>
        <taxon>Anthozoa</taxon>
        <taxon>Hexacorallia</taxon>
        <taxon>Scleractinia</taxon>
        <taxon>Astrocoeniina</taxon>
        <taxon>Acroporidae</taxon>
        <taxon>Acropora</taxon>
    </lineage>
</organism>
<evidence type="ECO:0000313" key="11">
    <source>
        <dbReference type="Proteomes" id="UP001249851"/>
    </source>
</evidence>
<reference evidence="10" key="1">
    <citation type="journal article" date="2023" name="G3 (Bethesda)">
        <title>Whole genome assembly and annotation of the endangered Caribbean coral Acropora cervicornis.</title>
        <authorList>
            <person name="Selwyn J.D."/>
            <person name="Vollmer S.V."/>
        </authorList>
    </citation>
    <scope>NUCLEOTIDE SEQUENCE</scope>
    <source>
        <strain evidence="10">K2</strain>
    </source>
</reference>
<dbReference type="EMBL" id="JARQWQ010000003">
    <property type="protein sequence ID" value="KAK2573153.1"/>
    <property type="molecule type" value="Genomic_DNA"/>
</dbReference>
<feature type="transmembrane region" description="Helical" evidence="8">
    <location>
        <begin position="205"/>
        <end position="229"/>
    </location>
</feature>
<feature type="transmembrane region" description="Helical" evidence="8">
    <location>
        <begin position="91"/>
        <end position="109"/>
    </location>
</feature>
<keyword evidence="4 7" id="KW-0812">Transmembrane</keyword>
<feature type="transmembrane region" description="Helical" evidence="8">
    <location>
        <begin position="48"/>
        <end position="70"/>
    </location>
</feature>
<dbReference type="Pfam" id="PF03798">
    <property type="entry name" value="TRAM_LAG1_CLN8"/>
    <property type="match status" value="1"/>
</dbReference>
<feature type="transmembrane region" description="Helical" evidence="8">
    <location>
        <begin position="236"/>
        <end position="257"/>
    </location>
</feature>
<evidence type="ECO:0000256" key="2">
    <source>
        <dbReference type="ARBA" id="ARBA00004760"/>
    </source>
</evidence>
<dbReference type="PANTHER" id="PTHR12560">
    <property type="entry name" value="LONGEVITY ASSURANCE FACTOR 1 LAG1"/>
    <property type="match status" value="1"/>
</dbReference>
<keyword evidence="5 8" id="KW-1133">Transmembrane helix</keyword>
<accession>A0AAD9VFZ3</accession>
<feature type="transmembrane region" description="Helical" evidence="8">
    <location>
        <begin position="180"/>
        <end position="199"/>
    </location>
</feature>
<evidence type="ECO:0000256" key="4">
    <source>
        <dbReference type="ARBA" id="ARBA00022692"/>
    </source>
</evidence>
<dbReference type="PANTHER" id="PTHR12560:SF58">
    <property type="entry name" value="CERAMIDE SYNTHASE 1"/>
    <property type="match status" value="1"/>
</dbReference>
<feature type="transmembrane region" description="Helical" evidence="8">
    <location>
        <begin position="291"/>
        <end position="316"/>
    </location>
</feature>
<dbReference type="Proteomes" id="UP001249851">
    <property type="component" value="Unassembled WGS sequence"/>
</dbReference>
<comment type="caution">
    <text evidence="10">The sequence shown here is derived from an EMBL/GenBank/DDBJ whole genome shotgun (WGS) entry which is preliminary data.</text>
</comment>
<dbReference type="InterPro" id="IPR006634">
    <property type="entry name" value="TLC-dom"/>
</dbReference>
<gene>
    <name evidence="10" type="ORF">P5673_002201</name>
</gene>
<evidence type="ECO:0000256" key="6">
    <source>
        <dbReference type="ARBA" id="ARBA00023136"/>
    </source>
</evidence>
<dbReference type="AlphaFoldDB" id="A0AAD9VFZ3"/>
<keyword evidence="6 7" id="KW-0472">Membrane</keyword>
<dbReference type="SMART" id="SM00724">
    <property type="entry name" value="TLC"/>
    <property type="match status" value="1"/>
</dbReference>
<evidence type="ECO:0000313" key="10">
    <source>
        <dbReference type="EMBL" id="KAK2573153.1"/>
    </source>
</evidence>
<feature type="domain" description="TLC" evidence="9">
    <location>
        <begin position="85"/>
        <end position="316"/>
    </location>
</feature>
<comment type="subcellular location">
    <subcellularLocation>
        <location evidence="1">Membrane</location>
        <topology evidence="1">Multi-pass membrane protein</topology>
    </subcellularLocation>
</comment>
<evidence type="ECO:0000256" key="5">
    <source>
        <dbReference type="ARBA" id="ARBA00022989"/>
    </source>
</evidence>
<reference evidence="10" key="2">
    <citation type="journal article" date="2023" name="Science">
        <title>Genomic signatures of disease resistance in endangered staghorn corals.</title>
        <authorList>
            <person name="Vollmer S.V."/>
            <person name="Selwyn J.D."/>
            <person name="Despard B.A."/>
            <person name="Roesel C.L."/>
        </authorList>
    </citation>
    <scope>NUCLEOTIDE SEQUENCE</scope>
    <source>
        <strain evidence="10">K2</strain>
    </source>
</reference>
<dbReference type="GO" id="GO:0050291">
    <property type="term" value="F:sphingosine N-acyltransferase activity"/>
    <property type="evidence" value="ECO:0007669"/>
    <property type="project" value="InterPro"/>
</dbReference>
<protein>
    <submittedName>
        <fullName evidence="10">Ceramide synthase 1</fullName>
    </submittedName>
</protein>
<proteinExistence type="predicted"/>
<sequence>MAVGFFEAFVKIWQNCWVEWEKNGPTKTFLTDFMNEVSIYGFISTKDVLLTLSLGVFFTILRYLLTVAVFKSFFSWCRLLEKEQKKAPESAFKFLYYSMAYGYTCYILFNGKYSFFQEPKHCWIGNSTSWHDILCLLSTPGWYKGMPVAQDIYVVYVVQAGFYLHSIYATVFMDQWRRDFILMILHHILTFALLTFSFAIRYHRIGLLVLFLHDVCDVFLELAKLFVAFKTRGGKYCIVSDVLAGINFCIFTLSWFYCRLYLYPIKVLYSCGSVEARDVLPTAPFYFFFNTMLWCLLVMNVWWFQYILLLLIRIVLGNSGLEDTREIKKPEMTNGEVFENGDVSTVNHGMYNSKDDRKKIDQNFGGLIEKDRKEQFRRRQPLTKPASP</sequence>
<feature type="transmembrane region" description="Helical" evidence="8">
    <location>
        <begin position="152"/>
        <end position="173"/>
    </location>
</feature>
<evidence type="ECO:0000256" key="1">
    <source>
        <dbReference type="ARBA" id="ARBA00004141"/>
    </source>
</evidence>
<keyword evidence="11" id="KW-1185">Reference proteome</keyword>
<dbReference type="GO" id="GO:0046513">
    <property type="term" value="P:ceramide biosynthetic process"/>
    <property type="evidence" value="ECO:0007669"/>
    <property type="project" value="InterPro"/>
</dbReference>
<dbReference type="PROSITE" id="PS50922">
    <property type="entry name" value="TLC"/>
    <property type="match status" value="1"/>
</dbReference>
<dbReference type="GO" id="GO:0016020">
    <property type="term" value="C:membrane"/>
    <property type="evidence" value="ECO:0007669"/>
    <property type="project" value="UniProtKB-SubCell"/>
</dbReference>
<evidence type="ECO:0000256" key="8">
    <source>
        <dbReference type="SAM" id="Phobius"/>
    </source>
</evidence>
<evidence type="ECO:0000256" key="3">
    <source>
        <dbReference type="ARBA" id="ARBA00004991"/>
    </source>
</evidence>
<name>A0AAD9VFZ3_ACRCE</name>
<evidence type="ECO:0000259" key="9">
    <source>
        <dbReference type="PROSITE" id="PS50922"/>
    </source>
</evidence>
<evidence type="ECO:0000256" key="7">
    <source>
        <dbReference type="PROSITE-ProRule" id="PRU00205"/>
    </source>
</evidence>